<comment type="caution">
    <text evidence="1">The sequence shown here is derived from an EMBL/GenBank/DDBJ whole genome shotgun (WGS) entry which is preliminary data.</text>
</comment>
<proteinExistence type="predicted"/>
<dbReference type="EMBL" id="JYNZ01000003">
    <property type="protein sequence ID" value="KXK26853.1"/>
    <property type="molecule type" value="Genomic_DNA"/>
</dbReference>
<sequence length="457" mass="52594">METRPYNPDENELQLRAQLLEALSLPRTLPVRSDDRNMITPGIRSLVTELGLHHEIWDNISDLLRRKSVHVQDYSVEYRDRIRLTAAAAFCTTRSVAETMEVELTTAHKIMQEVAAAAVFVMPESPLRYEHLGSEGRHSHETFRYVKDRQDEALAILCDPSFGRELRQVPPFGQLTQAVAEEGTILFMLNDLGIRYGNIDNLSRTFSKFLSEGSVEGGNLMLLRRVLYAKWLKNPPLHNFAGIDVRRLTENMAGWVFSVAPEKDRQTGTAKRNIRNFLRYAAACSLQRNINNHDMHALDLSSVFPVISVDGDAPFGYTDLYFDREQLTDDSSRQLSSFRLSNGRYGIRLDTQQFYHGAAYYYANIPIEDFMYEYLHDYNRRRIVGDIASTLVMSEDSTRKTYDAGLQFCDWLVMTDRDVFQPASLLRDFRHYSIPASYERIKRLLQDRAAANGHREP</sequence>
<evidence type="ECO:0000313" key="2">
    <source>
        <dbReference type="Proteomes" id="UP000070457"/>
    </source>
</evidence>
<dbReference type="STRING" id="1617426.TR69_WS6001000874"/>
<dbReference type="Proteomes" id="UP000070457">
    <property type="component" value="Unassembled WGS sequence"/>
</dbReference>
<evidence type="ECO:0000313" key="1">
    <source>
        <dbReference type="EMBL" id="KXK26853.1"/>
    </source>
</evidence>
<organism evidence="1 2">
    <name type="scientific">candidate division WS6 bacterium OLB20</name>
    <dbReference type="NCBI Taxonomy" id="1617426"/>
    <lineage>
        <taxon>Bacteria</taxon>
        <taxon>Candidatus Dojkabacteria</taxon>
    </lineage>
</organism>
<gene>
    <name evidence="1" type="ORF">TR69_WS6001000874</name>
</gene>
<protein>
    <submittedName>
        <fullName evidence="1">Uncharacterized protein</fullName>
    </submittedName>
</protein>
<reference evidence="1 2" key="1">
    <citation type="submission" date="2015-02" db="EMBL/GenBank/DDBJ databases">
        <title>Improved understanding of the partial-nitritation anammox process through 23 genomes representing the majority of the microbial community.</title>
        <authorList>
            <person name="Speth D.R."/>
            <person name="In T Zandt M."/>
            <person name="Guerrero Cruz S."/>
            <person name="Jetten M.S."/>
            <person name="Dutilh B.E."/>
        </authorList>
    </citation>
    <scope>NUCLEOTIDE SEQUENCE [LARGE SCALE GENOMIC DNA]</scope>
    <source>
        <strain evidence="1">OLB20</strain>
    </source>
</reference>
<name>A0A136LYX5_9BACT</name>
<dbReference type="AlphaFoldDB" id="A0A136LYX5"/>
<accession>A0A136LYX5</accession>